<evidence type="ECO:0000313" key="1">
    <source>
        <dbReference type="EMBL" id="KJF38195.1"/>
    </source>
</evidence>
<dbReference type="RefSeq" id="WP_050006761.1">
    <property type="nucleotide sequence ID" value="NZ_JBKVGE010000028.1"/>
</dbReference>
<gene>
    <name evidence="2" type="ORF">ASJ35_18865</name>
    <name evidence="1" type="ORF">TQ39_19540</name>
</gene>
<dbReference type="AlphaFoldDB" id="A0A0D8IU53"/>
<evidence type="ECO:0000313" key="2">
    <source>
        <dbReference type="EMBL" id="KUE74521.1"/>
    </source>
</evidence>
<protein>
    <submittedName>
        <fullName evidence="1">Uncharacterized protein</fullName>
    </submittedName>
</protein>
<dbReference type="Proteomes" id="UP000053433">
    <property type="component" value="Unassembled WGS sequence"/>
</dbReference>
<reference evidence="2 4" key="2">
    <citation type="submission" date="2015-10" db="EMBL/GenBank/DDBJ databases">
        <title>A novel member of the family Ruminococcaceae isolated from human faeces.</title>
        <authorList>
            <person name="Shkoporov A.N."/>
            <person name="Chaplin A.V."/>
            <person name="Motuzova O.V."/>
            <person name="Kafarskaia L.I."/>
            <person name="Efimov B.A."/>
        </authorList>
    </citation>
    <scope>NUCLEOTIDE SEQUENCE [LARGE SCALE GENOMIC DNA]</scope>
    <source>
        <strain evidence="2 4">668</strain>
    </source>
</reference>
<evidence type="ECO:0000313" key="3">
    <source>
        <dbReference type="Proteomes" id="UP000032483"/>
    </source>
</evidence>
<dbReference type="EMBL" id="JXXK01000068">
    <property type="protein sequence ID" value="KJF38195.1"/>
    <property type="molecule type" value="Genomic_DNA"/>
</dbReference>
<dbReference type="EMBL" id="LMUA01000079">
    <property type="protein sequence ID" value="KUE74521.1"/>
    <property type="molecule type" value="Genomic_DNA"/>
</dbReference>
<accession>A0A0W7TL09</accession>
<comment type="caution">
    <text evidence="1">The sequence shown here is derived from an EMBL/GenBank/DDBJ whole genome shotgun (WGS) entry which is preliminary data.</text>
</comment>
<keyword evidence="3" id="KW-1185">Reference proteome</keyword>
<name>A0A0D8IU53_9FIRM</name>
<dbReference type="Proteomes" id="UP000032483">
    <property type="component" value="Unassembled WGS sequence"/>
</dbReference>
<accession>A0A0D8IU53</accession>
<proteinExistence type="predicted"/>
<organism evidence="1 3">
    <name type="scientific">Ruthenibacterium lactatiformans</name>
    <dbReference type="NCBI Taxonomy" id="1550024"/>
    <lineage>
        <taxon>Bacteria</taxon>
        <taxon>Bacillati</taxon>
        <taxon>Bacillota</taxon>
        <taxon>Clostridia</taxon>
        <taxon>Eubacteriales</taxon>
        <taxon>Oscillospiraceae</taxon>
        <taxon>Ruthenibacterium</taxon>
    </lineage>
</organism>
<reference evidence="1" key="1">
    <citation type="submission" date="2015-02" db="EMBL/GenBank/DDBJ databases">
        <title>A novel member of the family Ruminococcaceae isolated from human feces.</title>
        <authorList>
            <person name="Shkoporov A.N."/>
            <person name="Chaplin A.V."/>
            <person name="Motuzova O.V."/>
            <person name="Kafarskaia L.I."/>
            <person name="Khokhlova E.V."/>
            <person name="Efimov B.A."/>
        </authorList>
    </citation>
    <scope>NUCLEOTIDE SEQUENCE [LARGE SCALE GENOMIC DNA]</scope>
    <source>
        <strain evidence="1">585-1</strain>
    </source>
</reference>
<dbReference type="GeneID" id="42858718"/>
<evidence type="ECO:0000313" key="4">
    <source>
        <dbReference type="Proteomes" id="UP000053433"/>
    </source>
</evidence>
<sequence length="117" mass="13381">MALLFSAVTVTAGEDEIELLVGGIPKEYDDLEGWSEFDDLMYFISEETEVSVRAEAYLYGEGESMRASPEEIDDLMQRMKDDTGFLNRCCSNLESVNFTFIWSPEELFDMPFGQMLM</sequence>